<protein>
    <submittedName>
        <fullName evidence="1">Uncharacterized protein</fullName>
    </submittedName>
</protein>
<name>A0A2K1Q554_9GAMM</name>
<evidence type="ECO:0000313" key="1">
    <source>
        <dbReference type="EMBL" id="PNS10185.1"/>
    </source>
</evidence>
<reference evidence="2" key="1">
    <citation type="submission" date="2017-09" db="EMBL/GenBank/DDBJ databases">
        <authorList>
            <person name="Palmer M."/>
            <person name="Steenkamp E.T."/>
            <person name="Coetzee M.P."/>
            <person name="Avontuur J.R."/>
            <person name="Van Zyl E."/>
            <person name="Chan W.-Y."/>
            <person name="Blom J."/>
            <person name="Venter S.N."/>
        </authorList>
    </citation>
    <scope>NUCLEOTIDE SEQUENCE [LARGE SCALE GENOMIC DNA]</scope>
    <source>
        <strain evidence="2">QC88-366</strain>
    </source>
</reference>
<evidence type="ECO:0000313" key="2">
    <source>
        <dbReference type="Proteomes" id="UP000236345"/>
    </source>
</evidence>
<dbReference type="EMBL" id="NWUO01000020">
    <property type="protein sequence ID" value="PNS10185.1"/>
    <property type="molecule type" value="Genomic_DNA"/>
</dbReference>
<sequence length="71" mass="8298">MNKLFIFLINQDVVVPQSLEESDAGEIIHHLLQQEFYIPPVRIRAADSGKAFRQFQQLAEPKWLNQSVIQY</sequence>
<accession>A0A2K1Q554</accession>
<gene>
    <name evidence="1" type="ORF">COO59_18710</name>
</gene>
<comment type="caution">
    <text evidence="1">The sequence shown here is derived from an EMBL/GenBank/DDBJ whole genome shotgun (WGS) entry which is preliminary data.</text>
</comment>
<organism evidence="1 2">
    <name type="scientific">Mixta theicola</name>
    <dbReference type="NCBI Taxonomy" id="1458355"/>
    <lineage>
        <taxon>Bacteria</taxon>
        <taxon>Pseudomonadati</taxon>
        <taxon>Pseudomonadota</taxon>
        <taxon>Gammaproteobacteria</taxon>
        <taxon>Enterobacterales</taxon>
        <taxon>Erwiniaceae</taxon>
        <taxon>Mixta</taxon>
    </lineage>
</organism>
<proteinExistence type="predicted"/>
<dbReference type="RefSeq" id="WP_103061235.1">
    <property type="nucleotide sequence ID" value="NZ_BSOF01000009.1"/>
</dbReference>
<dbReference type="Proteomes" id="UP000236345">
    <property type="component" value="Unassembled WGS sequence"/>
</dbReference>
<keyword evidence="2" id="KW-1185">Reference proteome</keyword>
<dbReference type="AlphaFoldDB" id="A0A2K1Q554"/>